<name>A0ABX2H0W6_9FIRM</name>
<protein>
    <submittedName>
        <fullName evidence="2">Uncharacterized protein</fullName>
    </submittedName>
</protein>
<keyword evidence="3" id="KW-1185">Reference proteome</keyword>
<dbReference type="EMBL" id="JAAWUZ010000104">
    <property type="protein sequence ID" value="NSG31513.1"/>
    <property type="molecule type" value="Genomic_DNA"/>
</dbReference>
<organism evidence="2 3">
    <name type="scientific">Faecalicatena fissicatena</name>
    <dbReference type="NCBI Taxonomy" id="290055"/>
    <lineage>
        <taxon>Bacteria</taxon>
        <taxon>Bacillati</taxon>
        <taxon>Bacillota</taxon>
        <taxon>Clostridia</taxon>
        <taxon>Lachnospirales</taxon>
        <taxon>Lachnospiraceae</taxon>
        <taxon>Faecalicatena</taxon>
    </lineage>
</organism>
<feature type="coiled-coil region" evidence="1">
    <location>
        <begin position="67"/>
        <end position="101"/>
    </location>
</feature>
<accession>A0ABX2H0W6</accession>
<keyword evidence="1" id="KW-0175">Coiled coil</keyword>
<feature type="coiled-coil region" evidence="1">
    <location>
        <begin position="280"/>
        <end position="307"/>
    </location>
</feature>
<proteinExistence type="predicted"/>
<dbReference type="Proteomes" id="UP000821846">
    <property type="component" value="Unassembled WGS sequence"/>
</dbReference>
<evidence type="ECO:0000313" key="2">
    <source>
        <dbReference type="EMBL" id="NSG31513.1"/>
    </source>
</evidence>
<dbReference type="RefSeq" id="WP_173867119.1">
    <property type="nucleotide sequence ID" value="NZ_JAAWUU010000102.1"/>
</dbReference>
<gene>
    <name evidence="2" type="ORF">HFM93_14990</name>
</gene>
<sequence length="361" mass="42454">MSRIESFPIDLGDSYEKVLNSCGLDEYDQNSVIITRNRVLEEIRSSIHQRRGNSLKSTMLDLKAYTTDYAKQQCDDLQEQLKELSDEKDVLKKDNDKKDKRVSECNAKITELESYYYKYITLCDYIVRINANPVREVITETIMRYSKKGKIKDSDHTFTGEVREILIALIRDEFRDYSLSNDNVSHEALYEKINMNIDFEATIGDRLYKGGLFSRSAKQSDFVDLMYDLIDAFIVQLKSEVIEQINLQKRAVKEISEDYLRYKQWKTESERNIANNTERMALIDKEIEIIKEKIESIEERREADKEIIDDYLRIADTEFVKYKNSLLEMLDSDTFSTEEKVILLIYLCIIEKDFQSITEMG</sequence>
<comment type="caution">
    <text evidence="2">The sequence shown here is derived from an EMBL/GenBank/DDBJ whole genome shotgun (WGS) entry which is preliminary data.</text>
</comment>
<evidence type="ECO:0000313" key="3">
    <source>
        <dbReference type="Proteomes" id="UP000821846"/>
    </source>
</evidence>
<evidence type="ECO:0000256" key="1">
    <source>
        <dbReference type="SAM" id="Coils"/>
    </source>
</evidence>
<reference evidence="2 3" key="1">
    <citation type="journal article" date="2020" name="Cell Host Microbe">
        <title>Functional and Genomic Variation between Human-Derived Isolates of Lachnospiraceae Reveals Inter- and Intra-Species Diversity.</title>
        <authorList>
            <person name="Sorbara M.T."/>
            <person name="Littmann E.R."/>
            <person name="Fontana E."/>
            <person name="Moody T.U."/>
            <person name="Kohout C.E."/>
            <person name="Gjonbalaj M."/>
            <person name="Eaton V."/>
            <person name="Seok R."/>
            <person name="Leiner I.M."/>
            <person name="Pamer E.G."/>
        </authorList>
    </citation>
    <scope>NUCLEOTIDE SEQUENCE [LARGE SCALE GENOMIC DNA]</scope>
    <source>
        <strain evidence="2 3">MSK.14.16</strain>
    </source>
</reference>